<evidence type="ECO:0000256" key="4">
    <source>
        <dbReference type="ARBA" id="ARBA00010617"/>
    </source>
</evidence>
<dbReference type="InterPro" id="IPR001753">
    <property type="entry name" value="Enoyl-CoA_hydra/iso"/>
</dbReference>
<comment type="similarity">
    <text evidence="4">Belongs to the cytochrome P450 family.</text>
</comment>
<accession>A0A8H3E035</accession>
<dbReference type="Gene3D" id="1.10.630.10">
    <property type="entry name" value="Cytochrome P450"/>
    <property type="match status" value="1"/>
</dbReference>
<dbReference type="InterPro" id="IPR001128">
    <property type="entry name" value="Cyt_P450"/>
</dbReference>
<evidence type="ECO:0000256" key="9">
    <source>
        <dbReference type="ARBA" id="ARBA00023004"/>
    </source>
</evidence>
<comment type="caution">
    <text evidence="14">The sequence shown here is derived from an EMBL/GenBank/DDBJ whole genome shotgun (WGS) entry which is preliminary data.</text>
</comment>
<dbReference type="Gene3D" id="3.90.226.10">
    <property type="entry name" value="2-enoyl-CoA Hydratase, Chain A, domain 1"/>
    <property type="match status" value="1"/>
</dbReference>
<feature type="binding site" description="axial binding residue" evidence="13">
    <location>
        <position position="516"/>
    </location>
    <ligand>
        <name>heme</name>
        <dbReference type="ChEBI" id="CHEBI:30413"/>
    </ligand>
    <ligandPart>
        <name>Fe</name>
        <dbReference type="ChEBI" id="CHEBI:18248"/>
    </ligandPart>
</feature>
<dbReference type="InterPro" id="IPR014748">
    <property type="entry name" value="Enoyl-CoA_hydra_C"/>
</dbReference>
<dbReference type="GO" id="GO:0016705">
    <property type="term" value="F:oxidoreductase activity, acting on paired donors, with incorporation or reduction of molecular oxygen"/>
    <property type="evidence" value="ECO:0007669"/>
    <property type="project" value="InterPro"/>
</dbReference>
<keyword evidence="9 13" id="KW-0408">Iron</keyword>
<dbReference type="InterPro" id="IPR002401">
    <property type="entry name" value="Cyt_P450_E_grp-I"/>
</dbReference>
<proteinExistence type="inferred from homology"/>
<evidence type="ECO:0000256" key="10">
    <source>
        <dbReference type="ARBA" id="ARBA00023033"/>
    </source>
</evidence>
<comment type="cofactor">
    <cofactor evidence="1 13">
        <name>heme</name>
        <dbReference type="ChEBI" id="CHEBI:30413"/>
    </cofactor>
</comment>
<dbReference type="PROSITE" id="PS00086">
    <property type="entry name" value="CYTOCHROME_P450"/>
    <property type="match status" value="1"/>
</dbReference>
<dbReference type="PANTHER" id="PTHR24287:SF1">
    <property type="entry name" value="P450, PUTATIVE (EUROFUNG)-RELATED"/>
    <property type="match status" value="1"/>
</dbReference>
<dbReference type="SUPFAM" id="SSF52096">
    <property type="entry name" value="ClpP/crotonase"/>
    <property type="match status" value="1"/>
</dbReference>
<dbReference type="PANTHER" id="PTHR24287">
    <property type="entry name" value="P450, PUTATIVE (EUROFUNG)-RELATED"/>
    <property type="match status" value="1"/>
</dbReference>
<protein>
    <submittedName>
        <fullName evidence="14">Uncharacterized protein</fullName>
    </submittedName>
</protein>
<dbReference type="InterPro" id="IPR017972">
    <property type="entry name" value="Cyt_P450_CS"/>
</dbReference>
<dbReference type="SUPFAM" id="SSF48264">
    <property type="entry name" value="Cytochrome P450"/>
    <property type="match status" value="1"/>
</dbReference>
<dbReference type="Gene3D" id="1.10.12.10">
    <property type="entry name" value="Lyase 2-enoyl-coa Hydratase, Chain A, domain 2"/>
    <property type="match status" value="1"/>
</dbReference>
<dbReference type="CDD" id="cd06558">
    <property type="entry name" value="crotonase-like"/>
    <property type="match status" value="1"/>
</dbReference>
<evidence type="ECO:0000256" key="6">
    <source>
        <dbReference type="ARBA" id="ARBA00022723"/>
    </source>
</evidence>
<sequence length="850" mass="95312">MNSGSICWGAGTSLVLRRLPRLVFPPILIWALATLGVERSKILQDNVSRPALAASLWFLYKLANGAIESYRRNRDRRQLGPDVIEVPQAEFKLPWGIGFITFAQGARGHGYVNDTIAPFLESVGNIFNIRLFGEDFICTNEPEHIKAILSTDFTNFIKGQANHEKMLTLLGEGVFNVDGETSPPHILTQLTTTGEMWKFHRNMTRPYFSRERITHFELFARHSDAAIAKLLAHPQAVDFQDLVSKFTMDSASEFLLGINVRSLEQPLPLPHNTGTEDNKFATAFSSVQAQTVIRFTYGALWPYMEIFSDRTRKDMRVIDAFIQPILQAKMNLKKKGALEEDEEKETLIDHLVKLTDDQKLIRDELFNVMIAGRDTTASTLTFTCYMLATNPHVLSKLRAEILEHIGPNSYPTFDNLKEMRYLRAVINEVLRLYPAAPLNQRQCVKPTVFNSGGKQYFIPSGASVIFSVHLMHARKDLWGDDAEVFDPERWLDDRYKKYVLPNPFIFLPFNAGPRICLGQQFAYNEISFFLTRLLQRVDQISLAPDAQPFETHPPAAWAKGPGRRATEKIWPKAHVTMYSYGGLAMSKFNQNKLVRVSTPLEDKSILLVELNRGPVNAFNQPFWEELGSTFDKISRDGSIRAVVLSSSNPKIFTPGLDLSDTGTLANKDEIDPARQAFKLRNHVLHFQSCISAMERCTQPVIAAVNGIAYGLAIDIICACDVRYSSSNARFSIKEVDVGLAADIGTLSRLPKITGNESLLRELAFTAREFGAGEAIQLGLVSRVVEGGRDEVLGAALGVAKVIATKSPIAVVGTKRFLLHARDHTVEQSLEYQATWNMAMLQSQVRFQTIP</sequence>
<dbReference type="PRINTS" id="PR00463">
    <property type="entry name" value="EP450I"/>
</dbReference>
<comment type="similarity">
    <text evidence="3">Belongs to the enoyl-CoA hydratase/isomerase family.</text>
</comment>
<evidence type="ECO:0000256" key="2">
    <source>
        <dbReference type="ARBA" id="ARBA00005005"/>
    </source>
</evidence>
<keyword evidence="12" id="KW-0413">Isomerase</keyword>
<dbReference type="InterPro" id="IPR036396">
    <property type="entry name" value="Cyt_P450_sf"/>
</dbReference>
<dbReference type="CDD" id="cd11063">
    <property type="entry name" value="CYP52"/>
    <property type="match status" value="1"/>
</dbReference>
<evidence type="ECO:0000256" key="11">
    <source>
        <dbReference type="ARBA" id="ARBA00023098"/>
    </source>
</evidence>
<dbReference type="PRINTS" id="PR00385">
    <property type="entry name" value="P450"/>
</dbReference>
<dbReference type="EMBL" id="CAJNJQ010000673">
    <property type="protein sequence ID" value="CAE7093586.1"/>
    <property type="molecule type" value="Genomic_DNA"/>
</dbReference>
<dbReference type="GO" id="GO:0006631">
    <property type="term" value="P:fatty acid metabolic process"/>
    <property type="evidence" value="ECO:0007669"/>
    <property type="project" value="UniProtKB-KW"/>
</dbReference>
<keyword evidence="11" id="KW-0443">Lipid metabolism</keyword>
<dbReference type="Pfam" id="PF00067">
    <property type="entry name" value="p450"/>
    <property type="match status" value="1"/>
</dbReference>
<dbReference type="InterPro" id="IPR047146">
    <property type="entry name" value="Cyt_P450_E_CYP52_fungi"/>
</dbReference>
<dbReference type="GO" id="GO:0016853">
    <property type="term" value="F:isomerase activity"/>
    <property type="evidence" value="ECO:0007669"/>
    <property type="project" value="UniProtKB-KW"/>
</dbReference>
<dbReference type="GO" id="GO:0005506">
    <property type="term" value="F:iron ion binding"/>
    <property type="evidence" value="ECO:0007669"/>
    <property type="project" value="InterPro"/>
</dbReference>
<dbReference type="Proteomes" id="UP000663827">
    <property type="component" value="Unassembled WGS sequence"/>
</dbReference>
<keyword evidence="8" id="KW-0560">Oxidoreductase</keyword>
<dbReference type="FunFam" id="1.10.12.10:FF:000004">
    <property type="entry name" value="Delta3,5-delta2,4-dienoyl-CoA isomerase"/>
    <property type="match status" value="1"/>
</dbReference>
<evidence type="ECO:0000256" key="1">
    <source>
        <dbReference type="ARBA" id="ARBA00001971"/>
    </source>
</evidence>
<organism evidence="14 15">
    <name type="scientific">Rhizoctonia solani</name>
    <dbReference type="NCBI Taxonomy" id="456999"/>
    <lineage>
        <taxon>Eukaryota</taxon>
        <taxon>Fungi</taxon>
        <taxon>Dikarya</taxon>
        <taxon>Basidiomycota</taxon>
        <taxon>Agaricomycotina</taxon>
        <taxon>Agaricomycetes</taxon>
        <taxon>Cantharellales</taxon>
        <taxon>Ceratobasidiaceae</taxon>
        <taxon>Rhizoctonia</taxon>
    </lineage>
</organism>
<comment type="pathway">
    <text evidence="2">Lipid metabolism; fatty acid beta-oxidation.</text>
</comment>
<name>A0A8H3E035_9AGAM</name>
<dbReference type="AlphaFoldDB" id="A0A8H3E035"/>
<keyword evidence="5 13" id="KW-0349">Heme</keyword>
<keyword evidence="10" id="KW-0503">Monooxygenase</keyword>
<evidence type="ECO:0000256" key="12">
    <source>
        <dbReference type="ARBA" id="ARBA00023235"/>
    </source>
</evidence>
<dbReference type="GO" id="GO:0004497">
    <property type="term" value="F:monooxygenase activity"/>
    <property type="evidence" value="ECO:0007669"/>
    <property type="project" value="UniProtKB-KW"/>
</dbReference>
<dbReference type="GO" id="GO:0020037">
    <property type="term" value="F:heme binding"/>
    <property type="evidence" value="ECO:0007669"/>
    <property type="project" value="InterPro"/>
</dbReference>
<evidence type="ECO:0000256" key="8">
    <source>
        <dbReference type="ARBA" id="ARBA00023002"/>
    </source>
</evidence>
<evidence type="ECO:0000313" key="14">
    <source>
        <dbReference type="EMBL" id="CAE7093586.1"/>
    </source>
</evidence>
<keyword evidence="6 13" id="KW-0479">Metal-binding</keyword>
<evidence type="ECO:0000256" key="7">
    <source>
        <dbReference type="ARBA" id="ARBA00022832"/>
    </source>
</evidence>
<evidence type="ECO:0000256" key="13">
    <source>
        <dbReference type="PIRSR" id="PIRSR602401-1"/>
    </source>
</evidence>
<evidence type="ECO:0000313" key="15">
    <source>
        <dbReference type="Proteomes" id="UP000663827"/>
    </source>
</evidence>
<keyword evidence="7" id="KW-0276">Fatty acid metabolism</keyword>
<dbReference type="Pfam" id="PF00378">
    <property type="entry name" value="ECH_1"/>
    <property type="match status" value="1"/>
</dbReference>
<gene>
    <name evidence="14" type="ORF">RDB_LOCUS34247</name>
</gene>
<dbReference type="InterPro" id="IPR029045">
    <property type="entry name" value="ClpP/crotonase-like_dom_sf"/>
</dbReference>
<evidence type="ECO:0000256" key="3">
    <source>
        <dbReference type="ARBA" id="ARBA00005254"/>
    </source>
</evidence>
<reference evidence="14" key="1">
    <citation type="submission" date="2021-01" db="EMBL/GenBank/DDBJ databases">
        <authorList>
            <person name="Kaushik A."/>
        </authorList>
    </citation>
    <scope>NUCLEOTIDE SEQUENCE</scope>
    <source>
        <strain evidence="14">AG5</strain>
    </source>
</reference>
<evidence type="ECO:0000256" key="5">
    <source>
        <dbReference type="ARBA" id="ARBA00022617"/>
    </source>
</evidence>